<reference evidence="1 2" key="1">
    <citation type="journal article" date="2019" name="Nat. Ecol. Evol.">
        <title>Megaphylogeny resolves global patterns of mushroom evolution.</title>
        <authorList>
            <person name="Varga T."/>
            <person name="Krizsan K."/>
            <person name="Foldi C."/>
            <person name="Dima B."/>
            <person name="Sanchez-Garcia M."/>
            <person name="Sanchez-Ramirez S."/>
            <person name="Szollosi G.J."/>
            <person name="Szarkandi J.G."/>
            <person name="Papp V."/>
            <person name="Albert L."/>
            <person name="Andreopoulos W."/>
            <person name="Angelini C."/>
            <person name="Antonin V."/>
            <person name="Barry K.W."/>
            <person name="Bougher N.L."/>
            <person name="Buchanan P."/>
            <person name="Buyck B."/>
            <person name="Bense V."/>
            <person name="Catcheside P."/>
            <person name="Chovatia M."/>
            <person name="Cooper J."/>
            <person name="Damon W."/>
            <person name="Desjardin D."/>
            <person name="Finy P."/>
            <person name="Geml J."/>
            <person name="Haridas S."/>
            <person name="Hughes K."/>
            <person name="Justo A."/>
            <person name="Karasinski D."/>
            <person name="Kautmanova I."/>
            <person name="Kiss B."/>
            <person name="Kocsube S."/>
            <person name="Kotiranta H."/>
            <person name="LaButti K.M."/>
            <person name="Lechner B.E."/>
            <person name="Liimatainen K."/>
            <person name="Lipzen A."/>
            <person name="Lukacs Z."/>
            <person name="Mihaltcheva S."/>
            <person name="Morgado L.N."/>
            <person name="Niskanen T."/>
            <person name="Noordeloos M.E."/>
            <person name="Ohm R.A."/>
            <person name="Ortiz-Santana B."/>
            <person name="Ovrebo C."/>
            <person name="Racz N."/>
            <person name="Riley R."/>
            <person name="Savchenko A."/>
            <person name="Shiryaev A."/>
            <person name="Soop K."/>
            <person name="Spirin V."/>
            <person name="Szebenyi C."/>
            <person name="Tomsovsky M."/>
            <person name="Tulloss R.E."/>
            <person name="Uehling J."/>
            <person name="Grigoriev I.V."/>
            <person name="Vagvolgyi C."/>
            <person name="Papp T."/>
            <person name="Martin F.M."/>
            <person name="Miettinen O."/>
            <person name="Hibbett D.S."/>
            <person name="Nagy L.G."/>
        </authorList>
    </citation>
    <scope>NUCLEOTIDE SEQUENCE [LARGE SCALE GENOMIC DNA]</scope>
    <source>
        <strain evidence="1 2">OMC1185</strain>
    </source>
</reference>
<keyword evidence="2" id="KW-1185">Reference proteome</keyword>
<evidence type="ECO:0008006" key="3">
    <source>
        <dbReference type="Google" id="ProtNLM"/>
    </source>
</evidence>
<evidence type="ECO:0000313" key="2">
    <source>
        <dbReference type="Proteomes" id="UP000305948"/>
    </source>
</evidence>
<dbReference type="EMBL" id="ML213531">
    <property type="protein sequence ID" value="TFK46286.1"/>
    <property type="molecule type" value="Genomic_DNA"/>
</dbReference>
<dbReference type="OrthoDB" id="2505969at2759"/>
<feature type="non-terminal residue" evidence="1">
    <location>
        <position position="1"/>
    </location>
</feature>
<organism evidence="1 2">
    <name type="scientific">Heliocybe sulcata</name>
    <dbReference type="NCBI Taxonomy" id="5364"/>
    <lineage>
        <taxon>Eukaryota</taxon>
        <taxon>Fungi</taxon>
        <taxon>Dikarya</taxon>
        <taxon>Basidiomycota</taxon>
        <taxon>Agaricomycotina</taxon>
        <taxon>Agaricomycetes</taxon>
        <taxon>Gloeophyllales</taxon>
        <taxon>Gloeophyllaceae</taxon>
        <taxon>Heliocybe</taxon>
    </lineage>
</organism>
<name>A0A5C3MPH4_9AGAM</name>
<proteinExistence type="predicted"/>
<evidence type="ECO:0000313" key="1">
    <source>
        <dbReference type="EMBL" id="TFK46286.1"/>
    </source>
</evidence>
<gene>
    <name evidence="1" type="ORF">OE88DRAFT_1638505</name>
</gene>
<protein>
    <recommendedName>
        <fullName evidence="3">CxC1-like cysteine cluster associated with KDZ transposases domain-containing protein</fullName>
    </recommendedName>
</protein>
<dbReference type="Proteomes" id="UP000305948">
    <property type="component" value="Unassembled WGS sequence"/>
</dbReference>
<dbReference type="AlphaFoldDB" id="A0A5C3MPH4"/>
<accession>A0A5C3MPH4</accession>
<sequence length="220" mass="25567">EYAVSILVCMAMTVSRKYHNHRDRHNRVELRNIQWAEQYKDLVDAYLVYGLHEQDGLVPEVHHNATLIRHGFIGASPIRPSVAISIRTLAVYRQTHRACPQLSVQAEVRKLCHLHKFTIAYDVYLEILNRVDARIWSAMNQDGPNDQLLRLCPACTYKLRDEAPLPFSLHCEMDGNNSLKRIDAVVRERCEHMDTRQPRGPFWVSQEEVDCFKDEVKVCC</sequence>